<protein>
    <submittedName>
        <fullName evidence="5">DeoR family transcriptional regulator of aga operon</fullName>
    </submittedName>
</protein>
<dbReference type="SUPFAM" id="SSF46785">
    <property type="entry name" value="Winged helix' DNA-binding domain"/>
    <property type="match status" value="1"/>
</dbReference>
<name>A0ABX0T345_9MICO</name>
<keyword evidence="6" id="KW-1185">Reference proteome</keyword>
<evidence type="ECO:0000313" key="5">
    <source>
        <dbReference type="EMBL" id="NII39892.1"/>
    </source>
</evidence>
<dbReference type="RefSeq" id="WP_341849735.1">
    <property type="nucleotide sequence ID" value="NZ_JAAOYO010000001.1"/>
</dbReference>
<dbReference type="PROSITE" id="PS51000">
    <property type="entry name" value="HTH_DEOR_2"/>
    <property type="match status" value="1"/>
</dbReference>
<dbReference type="InterPro" id="IPR014036">
    <property type="entry name" value="DeoR-like_C"/>
</dbReference>
<dbReference type="Proteomes" id="UP001318300">
    <property type="component" value="Unassembled WGS sequence"/>
</dbReference>
<gene>
    <name evidence="5" type="ORF">E9228_000511</name>
</gene>
<organism evidence="5 6">
    <name type="scientific">Curtobacterium salicis</name>
    <dbReference type="NCBI Taxonomy" id="1779862"/>
    <lineage>
        <taxon>Bacteria</taxon>
        <taxon>Bacillati</taxon>
        <taxon>Actinomycetota</taxon>
        <taxon>Actinomycetes</taxon>
        <taxon>Micrococcales</taxon>
        <taxon>Microbacteriaceae</taxon>
        <taxon>Curtobacterium</taxon>
    </lineage>
</organism>
<keyword evidence="1" id="KW-0805">Transcription regulation</keyword>
<evidence type="ECO:0000256" key="1">
    <source>
        <dbReference type="ARBA" id="ARBA00023015"/>
    </source>
</evidence>
<dbReference type="InterPro" id="IPR001034">
    <property type="entry name" value="DeoR_HTH"/>
</dbReference>
<dbReference type="EMBL" id="JAAOYO010000001">
    <property type="protein sequence ID" value="NII39892.1"/>
    <property type="molecule type" value="Genomic_DNA"/>
</dbReference>
<dbReference type="InterPro" id="IPR018356">
    <property type="entry name" value="Tscrpt_reg_HTH_DeoR_CS"/>
</dbReference>
<reference evidence="5 6" key="1">
    <citation type="submission" date="2020-03" db="EMBL/GenBank/DDBJ databases">
        <title>Above-ground endophytic microbial communities from plants in different locations in the United States.</title>
        <authorList>
            <person name="Frank C."/>
        </authorList>
    </citation>
    <scope>NUCLEOTIDE SEQUENCE [LARGE SCALE GENOMIC DNA]</scope>
    <source>
        <strain evidence="5 6">WW7</strain>
    </source>
</reference>
<dbReference type="SMART" id="SM01134">
    <property type="entry name" value="DeoRC"/>
    <property type="match status" value="1"/>
</dbReference>
<dbReference type="InterPro" id="IPR037171">
    <property type="entry name" value="NagB/RpiA_transferase-like"/>
</dbReference>
<dbReference type="SUPFAM" id="SSF100950">
    <property type="entry name" value="NagB/RpiA/CoA transferase-like"/>
    <property type="match status" value="1"/>
</dbReference>
<proteinExistence type="predicted"/>
<evidence type="ECO:0000256" key="2">
    <source>
        <dbReference type="ARBA" id="ARBA00023125"/>
    </source>
</evidence>
<dbReference type="InterPro" id="IPR036390">
    <property type="entry name" value="WH_DNA-bd_sf"/>
</dbReference>
<keyword evidence="2" id="KW-0238">DNA-binding</keyword>
<dbReference type="PANTHER" id="PTHR30363">
    <property type="entry name" value="HTH-TYPE TRANSCRIPTIONAL REGULATOR SRLR-RELATED"/>
    <property type="match status" value="1"/>
</dbReference>
<dbReference type="Gene3D" id="3.40.50.1360">
    <property type="match status" value="1"/>
</dbReference>
<dbReference type="PROSITE" id="PS00894">
    <property type="entry name" value="HTH_DEOR_1"/>
    <property type="match status" value="1"/>
</dbReference>
<evidence type="ECO:0000259" key="4">
    <source>
        <dbReference type="PROSITE" id="PS51000"/>
    </source>
</evidence>
<dbReference type="InterPro" id="IPR050313">
    <property type="entry name" value="Carb_Metab_HTH_regulators"/>
</dbReference>
<feature type="domain" description="HTH deoR-type" evidence="4">
    <location>
        <begin position="18"/>
        <end position="73"/>
    </location>
</feature>
<sequence>MTSFLESAPSRRTGSSKRSTRKIAIITAVRERRSVGLDDLMRTFGVSAATIRRDLADLEDQGMLARTHGGARTLPAAEVPVGLRDAQHRDAKTRIARCAATLLPEGPCAVAIGGGTTAAGVARALMFRNDLTVVTNSVTTASEIGGRPNLTVVVTGGVVRGHSLELVGALAESTFSAVSVGTAILGMDGFSAAGGATTHDGTEARTNSVMVRRAQRVVVVADSSKIGRVTTAWVADLSDVDDLVTDDAADPHELDRIRQHGVRVHTVSVPR</sequence>
<dbReference type="Pfam" id="PF08220">
    <property type="entry name" value="HTH_DeoR"/>
    <property type="match status" value="1"/>
</dbReference>
<dbReference type="Gene3D" id="1.10.10.10">
    <property type="entry name" value="Winged helix-like DNA-binding domain superfamily/Winged helix DNA-binding domain"/>
    <property type="match status" value="1"/>
</dbReference>
<dbReference type="SMART" id="SM00420">
    <property type="entry name" value="HTH_DEOR"/>
    <property type="match status" value="1"/>
</dbReference>
<comment type="caution">
    <text evidence="5">The sequence shown here is derived from an EMBL/GenBank/DDBJ whole genome shotgun (WGS) entry which is preliminary data.</text>
</comment>
<accession>A0ABX0T345</accession>
<dbReference type="PANTHER" id="PTHR30363:SF44">
    <property type="entry name" value="AGA OPERON TRANSCRIPTIONAL REPRESSOR-RELATED"/>
    <property type="match status" value="1"/>
</dbReference>
<evidence type="ECO:0000313" key="6">
    <source>
        <dbReference type="Proteomes" id="UP001318300"/>
    </source>
</evidence>
<evidence type="ECO:0000256" key="3">
    <source>
        <dbReference type="ARBA" id="ARBA00023163"/>
    </source>
</evidence>
<keyword evidence="3" id="KW-0804">Transcription</keyword>
<dbReference type="PRINTS" id="PR00037">
    <property type="entry name" value="HTHLACR"/>
</dbReference>
<dbReference type="InterPro" id="IPR036388">
    <property type="entry name" value="WH-like_DNA-bd_sf"/>
</dbReference>
<dbReference type="Pfam" id="PF00455">
    <property type="entry name" value="DeoRC"/>
    <property type="match status" value="1"/>
</dbReference>